<gene>
    <name evidence="1" type="ORF">FPZ45_17080</name>
</gene>
<name>A0A559JDL4_9BACL</name>
<proteinExistence type="predicted"/>
<organism evidence="1 2">
    <name type="scientific">Cohnella terricola</name>
    <dbReference type="NCBI Taxonomy" id="1289167"/>
    <lineage>
        <taxon>Bacteria</taxon>
        <taxon>Bacillati</taxon>
        <taxon>Bacillota</taxon>
        <taxon>Bacilli</taxon>
        <taxon>Bacillales</taxon>
        <taxon>Paenibacillaceae</taxon>
        <taxon>Cohnella</taxon>
    </lineage>
</organism>
<protein>
    <submittedName>
        <fullName evidence="1">Uncharacterized protein</fullName>
    </submittedName>
</protein>
<accession>A0A559JDL4</accession>
<sequence>MYMYDLEKLAKRKGFVNTIINTCEKMGLDEALELVKKSGICIDFFGSGKPSNSEKYQRVMDSLLSLHPNEEKIIRFENEVATINQLYKDFTNNQLREIEQLIDDDIHISSFLIAIELFLANDIHKLQYGSALNNNRSDVFENVAESSGQVLQYLIKHKNFPLENPTLKIDFENVKNAAMHIRCSDYRAVLDVLRELWSYFELDIHIDEFITATSKGDRTLGKTISHMKFLDVRNAKQTRYAHQQLILYGKYSTISKTRKLAPHDFISYNERMTCEFVEEYFSTNNLDIKFLDITIAEYIRAYCIIVNECETFIKKRKLKSKYSSISLQDVCIVKTKRKWIYLFIEWGLKQTSAEKIFDLLVFGDKSADLLDCPLLKVGDEYIVIPSISGVTDPSRALLSNLKSKEVDVKIKGTLFEDQIRTLLTSVGLKNIHLDKPDYECDVVFALDNDLFFTQVKHLNDPTSYRDYMRNLDEIHSGAMQLDRVVDYYSQEEYLLEIRRKLGIAQINNIYKMVVTNTAQGENLNIDDIFVIDDIGFSGFFLRRPPQRHELQKNIIVSRTLFEKHYVGEISSGQFIDFIKNNPFIEHYKKRIEHRTFDYTEQIGLKLMDFGVNINTVVNVDKLSPKEQYELNQAFESSEVETE</sequence>
<dbReference type="Proteomes" id="UP000316330">
    <property type="component" value="Unassembled WGS sequence"/>
</dbReference>
<evidence type="ECO:0000313" key="2">
    <source>
        <dbReference type="Proteomes" id="UP000316330"/>
    </source>
</evidence>
<dbReference type="RefSeq" id="WP_144704487.1">
    <property type="nucleotide sequence ID" value="NZ_VNJJ01000010.1"/>
</dbReference>
<dbReference type="EMBL" id="VNJJ01000010">
    <property type="protein sequence ID" value="TVX97959.1"/>
    <property type="molecule type" value="Genomic_DNA"/>
</dbReference>
<reference evidence="1 2" key="1">
    <citation type="submission" date="2019-07" db="EMBL/GenBank/DDBJ databases">
        <authorList>
            <person name="Kim J."/>
        </authorList>
    </citation>
    <scope>NUCLEOTIDE SEQUENCE [LARGE SCALE GENOMIC DNA]</scope>
    <source>
        <strain evidence="1 2">G13</strain>
    </source>
</reference>
<keyword evidence="2" id="KW-1185">Reference proteome</keyword>
<dbReference type="AlphaFoldDB" id="A0A559JDL4"/>
<evidence type="ECO:0000313" key="1">
    <source>
        <dbReference type="EMBL" id="TVX97959.1"/>
    </source>
</evidence>
<dbReference type="OrthoDB" id="8645235at2"/>
<comment type="caution">
    <text evidence="1">The sequence shown here is derived from an EMBL/GenBank/DDBJ whole genome shotgun (WGS) entry which is preliminary data.</text>
</comment>